<dbReference type="InterPro" id="IPR005543">
    <property type="entry name" value="PASTA_dom"/>
</dbReference>
<name>A0A350H7S8_UNCW3</name>
<evidence type="ECO:0000313" key="3">
    <source>
        <dbReference type="EMBL" id="HAV91594.1"/>
    </source>
</evidence>
<feature type="transmembrane region" description="Helical" evidence="1">
    <location>
        <begin position="39"/>
        <end position="62"/>
    </location>
</feature>
<feature type="domain" description="PASTA" evidence="2">
    <location>
        <begin position="68"/>
        <end position="135"/>
    </location>
</feature>
<dbReference type="PROSITE" id="PS51178">
    <property type="entry name" value="PASTA"/>
    <property type="match status" value="2"/>
</dbReference>
<dbReference type="SMART" id="SM00740">
    <property type="entry name" value="PASTA"/>
    <property type="match status" value="3"/>
</dbReference>
<evidence type="ECO:0000259" key="2">
    <source>
        <dbReference type="PROSITE" id="PS51178"/>
    </source>
</evidence>
<dbReference type="Pfam" id="PF03793">
    <property type="entry name" value="PASTA"/>
    <property type="match status" value="2"/>
</dbReference>
<gene>
    <name evidence="3" type="ORF">DCW38_00170</name>
</gene>
<dbReference type="CDD" id="cd06577">
    <property type="entry name" value="PASTA_pknB"/>
    <property type="match status" value="2"/>
</dbReference>
<accession>A0A350H7S8</accession>
<keyword evidence="1" id="KW-0472">Membrane</keyword>
<comment type="caution">
    <text evidence="3">The sequence shown here is derived from an EMBL/GenBank/DDBJ whole genome shotgun (WGS) entry which is preliminary data.</text>
</comment>
<sequence length="274" mass="30355">MDEHGKKVNIGFFKRSADNLKESADAVKKLNIFEQGHKYGLVLIMIALISVVLGIITAYIVMPLMMGRTNELSVPDITGLTIKQARTELEVRGLDLRIAGEEYSEKIVSGLVISQNPLPFSNIKFYKVVEVIVSMGSEKVQVPKVYGLHISNAIDALTRAGFAVNDTSFDFSDELDENIVLGTEPPFNSIIPKGTTVSLFVSRGKRSNFVFIPSFKNMEKDSALNLARSMKLIPVIYDSVKANVLRSTVIAQMPDSGEYLKKQDTLKLRVQVPE</sequence>
<keyword evidence="1" id="KW-0812">Transmembrane</keyword>
<evidence type="ECO:0000256" key="1">
    <source>
        <dbReference type="SAM" id="Phobius"/>
    </source>
</evidence>
<protein>
    <recommendedName>
        <fullName evidence="2">PASTA domain-containing protein</fullName>
    </recommendedName>
</protein>
<proteinExistence type="predicted"/>
<dbReference type="AlphaFoldDB" id="A0A350H7S8"/>
<reference evidence="3 4" key="1">
    <citation type="journal article" date="2018" name="Nat. Biotechnol.">
        <title>A standardized bacterial taxonomy based on genome phylogeny substantially revises the tree of life.</title>
        <authorList>
            <person name="Parks D.H."/>
            <person name="Chuvochina M."/>
            <person name="Waite D.W."/>
            <person name="Rinke C."/>
            <person name="Skarshewski A."/>
            <person name="Chaumeil P.A."/>
            <person name="Hugenholtz P."/>
        </authorList>
    </citation>
    <scope>NUCLEOTIDE SEQUENCE [LARGE SCALE GENOMIC DNA]</scope>
    <source>
        <strain evidence="3">UBA9956</strain>
    </source>
</reference>
<feature type="domain" description="PASTA" evidence="2">
    <location>
        <begin position="136"/>
        <end position="203"/>
    </location>
</feature>
<dbReference type="Gene3D" id="3.30.10.20">
    <property type="match status" value="2"/>
</dbReference>
<keyword evidence="1" id="KW-1133">Transmembrane helix</keyword>
<organism evidence="3 4">
    <name type="scientific">candidate division WOR-3 bacterium</name>
    <dbReference type="NCBI Taxonomy" id="2052148"/>
    <lineage>
        <taxon>Bacteria</taxon>
        <taxon>Bacteria division WOR-3</taxon>
    </lineage>
</organism>
<dbReference type="Proteomes" id="UP000264062">
    <property type="component" value="Unassembled WGS sequence"/>
</dbReference>
<evidence type="ECO:0000313" key="4">
    <source>
        <dbReference type="Proteomes" id="UP000264062"/>
    </source>
</evidence>
<dbReference type="EMBL" id="DMZY01000005">
    <property type="protein sequence ID" value="HAV91594.1"/>
    <property type="molecule type" value="Genomic_DNA"/>
</dbReference>